<dbReference type="Pfam" id="PF00550">
    <property type="entry name" value="PP-binding"/>
    <property type="match status" value="1"/>
</dbReference>
<keyword evidence="3" id="KW-0276">Fatty acid metabolism</keyword>
<dbReference type="SUPFAM" id="SSF47336">
    <property type="entry name" value="ACP-like"/>
    <property type="match status" value="1"/>
</dbReference>
<comment type="subcellular location">
    <subcellularLocation>
        <location evidence="3">Cytoplasm</location>
    </subcellularLocation>
</comment>
<name>A0A923G7Z2_9PSED</name>
<evidence type="ECO:0000256" key="1">
    <source>
        <dbReference type="ARBA" id="ARBA00022450"/>
    </source>
</evidence>
<keyword evidence="3" id="KW-0444">Lipid biosynthesis</keyword>
<keyword evidence="3" id="KW-0275">Fatty acid biosynthesis</keyword>
<keyword evidence="1 3" id="KW-0596">Phosphopantetheine</keyword>
<dbReference type="GO" id="GO:0005737">
    <property type="term" value="C:cytoplasm"/>
    <property type="evidence" value="ECO:0007669"/>
    <property type="project" value="UniProtKB-SubCell"/>
</dbReference>
<dbReference type="HAMAP" id="MF_01217">
    <property type="entry name" value="Acyl_carrier"/>
    <property type="match status" value="1"/>
</dbReference>
<evidence type="ECO:0000256" key="2">
    <source>
        <dbReference type="ARBA" id="ARBA00022553"/>
    </source>
</evidence>
<dbReference type="InterPro" id="IPR003231">
    <property type="entry name" value="ACP"/>
</dbReference>
<comment type="PTM">
    <text evidence="3">4'-phosphopantetheine is transferred from CoA to a specific serine of apo-ACP by AcpS. This modification is essential for activity because fatty acids are bound in thioester linkage to the sulfhydryl of the prosthetic group.</text>
</comment>
<comment type="function">
    <text evidence="3">Carrier of the growing fatty acid chain in fatty acid biosynthesis.</text>
</comment>
<feature type="domain" description="Carrier" evidence="4">
    <location>
        <begin position="2"/>
        <end position="77"/>
    </location>
</feature>
<comment type="similarity">
    <text evidence="3">Belongs to the acyl carrier protein (ACP) family.</text>
</comment>
<dbReference type="GO" id="GO:0000036">
    <property type="term" value="F:acyl carrier activity"/>
    <property type="evidence" value="ECO:0007669"/>
    <property type="project" value="UniProtKB-UniRule"/>
</dbReference>
<dbReference type="InterPro" id="IPR009081">
    <property type="entry name" value="PP-bd_ACP"/>
</dbReference>
<keyword evidence="2 3" id="KW-0597">Phosphoprotein</keyword>
<reference evidence="5" key="2">
    <citation type="submission" date="2020-07" db="EMBL/GenBank/DDBJ databases">
        <authorList>
            <person name="Lood C."/>
            <person name="Girard L."/>
        </authorList>
    </citation>
    <scope>NUCLEOTIDE SEQUENCE</scope>
    <source>
        <strain evidence="5">BW13M1</strain>
    </source>
</reference>
<dbReference type="AlphaFoldDB" id="A0A923G7Z2"/>
<evidence type="ECO:0000256" key="3">
    <source>
        <dbReference type="HAMAP-Rule" id="MF_01217"/>
    </source>
</evidence>
<proteinExistence type="inferred from homology"/>
<dbReference type="EMBL" id="JABWRJ010000006">
    <property type="protein sequence ID" value="MBC3445587.1"/>
    <property type="molecule type" value="Genomic_DNA"/>
</dbReference>
<comment type="caution">
    <text evidence="3">Lacks conserved residue(s) required for the propagation of feature annotation.</text>
</comment>
<keyword evidence="3" id="KW-0443">Lipid metabolism</keyword>
<comment type="caution">
    <text evidence="5">The sequence shown here is derived from an EMBL/GenBank/DDBJ whole genome shotgun (WGS) entry which is preliminary data.</text>
</comment>
<comment type="pathway">
    <text evidence="3">Lipid metabolism; fatty acid biosynthesis.</text>
</comment>
<dbReference type="PROSITE" id="PS50075">
    <property type="entry name" value="CARRIER"/>
    <property type="match status" value="1"/>
</dbReference>
<dbReference type="InterPro" id="IPR036736">
    <property type="entry name" value="ACP-like_sf"/>
</dbReference>
<dbReference type="RefSeq" id="WP_186732635.1">
    <property type="nucleotide sequence ID" value="NZ_JABWRJ020000001.1"/>
</dbReference>
<gene>
    <name evidence="3" type="primary">acpP</name>
    <name evidence="5" type="ORF">HU751_07370</name>
</gene>
<accession>A0A923G7Z2</accession>
<reference evidence="5" key="1">
    <citation type="journal article" date="2020" name="Microorganisms">
        <title>Reliable Identification of Environmental Pseudomonas Isolates Using the rpoD Gene.</title>
        <authorList>
            <consortium name="The Broad Institute Genome Sequencing Platform"/>
            <person name="Girard L."/>
            <person name="Lood C."/>
            <person name="Rokni-Zadeh H."/>
            <person name="van Noort V."/>
            <person name="Lavigne R."/>
            <person name="De Mot R."/>
        </authorList>
    </citation>
    <scope>NUCLEOTIDE SEQUENCE</scope>
    <source>
        <strain evidence="5">BW13M1</strain>
    </source>
</reference>
<sequence>MDNVEERLNKVIAEQLGIEEADVITTANFETDLSADDLDITEIVISAERVFGITLDGDQVENVKTVNDLLVLVREKSPK</sequence>
<protein>
    <recommendedName>
        <fullName evidence="3">Acyl carrier protein</fullName>
        <shortName evidence="3">ACP</shortName>
    </recommendedName>
</protein>
<keyword evidence="3" id="KW-0963">Cytoplasm</keyword>
<evidence type="ECO:0000313" key="5">
    <source>
        <dbReference type="EMBL" id="MBC3445587.1"/>
    </source>
</evidence>
<dbReference type="Gene3D" id="1.10.1200.10">
    <property type="entry name" value="ACP-like"/>
    <property type="match status" value="1"/>
</dbReference>
<evidence type="ECO:0000259" key="4">
    <source>
        <dbReference type="PROSITE" id="PS50075"/>
    </source>
</evidence>
<organism evidence="5">
    <name type="scientific">Pseudomonas peradeniyensis</name>
    <dbReference type="NCBI Taxonomy" id="2745488"/>
    <lineage>
        <taxon>Bacteria</taxon>
        <taxon>Pseudomonadati</taxon>
        <taxon>Pseudomonadota</taxon>
        <taxon>Gammaproteobacteria</taxon>
        <taxon>Pseudomonadales</taxon>
        <taxon>Pseudomonadaceae</taxon>
        <taxon>Pseudomonas</taxon>
    </lineage>
</organism>